<dbReference type="STRING" id="395961.Cyan7425_2193"/>
<reference evidence="2" key="1">
    <citation type="submission" date="2009-01" db="EMBL/GenBank/DDBJ databases">
        <title>Complete sequence of chromosome Cyanothece sp. PCC 7425.</title>
        <authorList>
            <consortium name="US DOE Joint Genome Institute"/>
            <person name="Lucas S."/>
            <person name="Copeland A."/>
            <person name="Lapidus A."/>
            <person name="Glavina del Rio T."/>
            <person name="Dalin E."/>
            <person name="Tice H."/>
            <person name="Bruce D."/>
            <person name="Goodwin L."/>
            <person name="Pitluck S."/>
            <person name="Sims D."/>
            <person name="Meineke L."/>
            <person name="Brettin T."/>
            <person name="Detter J.C."/>
            <person name="Han C."/>
            <person name="Larimer F."/>
            <person name="Land M."/>
            <person name="Hauser L."/>
            <person name="Kyrpides N."/>
            <person name="Ovchinnikova G."/>
            <person name="Liberton M."/>
            <person name="Stoeckel J."/>
            <person name="Banerjee A."/>
            <person name="Singh A."/>
            <person name="Page L."/>
            <person name="Sato H."/>
            <person name="Zhao L."/>
            <person name="Sherman L."/>
            <person name="Pakrasi H."/>
            <person name="Richardson P."/>
        </authorList>
    </citation>
    <scope>NUCLEOTIDE SEQUENCE</scope>
    <source>
        <strain evidence="2">PCC 7425</strain>
    </source>
</reference>
<dbReference type="KEGG" id="cyn:Cyan7425_2193"/>
<dbReference type="SUPFAM" id="SSF52266">
    <property type="entry name" value="SGNH hydrolase"/>
    <property type="match status" value="1"/>
</dbReference>
<dbReference type="Pfam" id="PF13472">
    <property type="entry name" value="Lipase_GDSL_2"/>
    <property type="match status" value="1"/>
</dbReference>
<dbReference type="OrthoDB" id="9794725at2"/>
<protein>
    <submittedName>
        <fullName evidence="2">Lipolytic protein G-D-S-L family</fullName>
    </submittedName>
</protein>
<feature type="domain" description="SGNH hydrolase-type esterase" evidence="1">
    <location>
        <begin position="68"/>
        <end position="231"/>
    </location>
</feature>
<dbReference type="HOGENOM" id="CLU_051989_5_1_3"/>
<dbReference type="PANTHER" id="PTHR30383">
    <property type="entry name" value="THIOESTERASE 1/PROTEASE 1/LYSOPHOSPHOLIPASE L1"/>
    <property type="match status" value="1"/>
</dbReference>
<evidence type="ECO:0000313" key="2">
    <source>
        <dbReference type="EMBL" id="ACL44554.1"/>
    </source>
</evidence>
<dbReference type="GO" id="GO:0004622">
    <property type="term" value="F:phosphatidylcholine lysophospholipase activity"/>
    <property type="evidence" value="ECO:0007669"/>
    <property type="project" value="TreeGrafter"/>
</dbReference>
<sequence length="252" mass="28858">MGVQSKIRLIIARNQVYIKTFALTIIRIFRPNLLYRLDRLNDWAQLGYYKFQNTALVSPNFGEQRVIFFGDSITEFWDLATAFPNQPYINRGIAGQTTAQLLLRLRQDVLSLSPKVVLVHAGTNDIAGNTGPMTLQMIINNYISIAELADKNGIGIIFASVLPIHDNSGIKQSHWRSPAKIQILNSWLKQYCEACHHIYLDYYSSMVDEKGMLRPELSDDGLHPNQKGYEVMAFLAEATLQKTLWRYQIYKE</sequence>
<dbReference type="PANTHER" id="PTHR30383:SF5">
    <property type="entry name" value="SGNH HYDROLASE-TYPE ESTERASE DOMAIN-CONTAINING PROTEIN"/>
    <property type="match status" value="1"/>
</dbReference>
<dbReference type="InterPro" id="IPR013830">
    <property type="entry name" value="SGNH_hydro"/>
</dbReference>
<dbReference type="InterPro" id="IPR036514">
    <property type="entry name" value="SGNH_hydro_sf"/>
</dbReference>
<accession>B8HVA2</accession>
<dbReference type="InterPro" id="IPR051532">
    <property type="entry name" value="Ester_Hydrolysis_Enzymes"/>
</dbReference>
<name>B8HVA2_CYAP4</name>
<dbReference type="eggNOG" id="COG2755">
    <property type="taxonomic scope" value="Bacteria"/>
</dbReference>
<dbReference type="AlphaFoldDB" id="B8HVA2"/>
<organism evidence="2">
    <name type="scientific">Cyanothece sp. (strain PCC 7425 / ATCC 29141)</name>
    <dbReference type="NCBI Taxonomy" id="395961"/>
    <lineage>
        <taxon>Bacteria</taxon>
        <taxon>Bacillati</taxon>
        <taxon>Cyanobacteriota</taxon>
        <taxon>Cyanophyceae</taxon>
        <taxon>Gomontiellales</taxon>
        <taxon>Cyanothecaceae</taxon>
        <taxon>Cyanothece</taxon>
    </lineage>
</organism>
<proteinExistence type="predicted"/>
<dbReference type="EMBL" id="CP001344">
    <property type="protein sequence ID" value="ACL44554.1"/>
    <property type="molecule type" value="Genomic_DNA"/>
</dbReference>
<dbReference type="Gene3D" id="3.40.50.1110">
    <property type="entry name" value="SGNH hydrolase"/>
    <property type="match status" value="1"/>
</dbReference>
<evidence type="ECO:0000259" key="1">
    <source>
        <dbReference type="Pfam" id="PF13472"/>
    </source>
</evidence>
<gene>
    <name evidence="2" type="ordered locus">Cyan7425_2193</name>
</gene>